<reference evidence="1 2" key="2">
    <citation type="journal article" date="2017" name="Nature">
        <title>The Apostasia genome and the evolution of orchids.</title>
        <authorList>
            <person name="Zhang G.Q."/>
            <person name="Liu K.W."/>
            <person name="Li Z."/>
            <person name="Lohaus R."/>
            <person name="Hsiao Y.Y."/>
            <person name="Niu S.C."/>
            <person name="Wang J.Y."/>
            <person name="Lin Y.C."/>
            <person name="Xu Q."/>
            <person name="Chen L.J."/>
            <person name="Yoshida K."/>
            <person name="Fujiwara S."/>
            <person name="Wang Z.W."/>
            <person name="Zhang Y.Q."/>
            <person name="Mitsuda N."/>
            <person name="Wang M."/>
            <person name="Liu G.H."/>
            <person name="Pecoraro L."/>
            <person name="Huang H.X."/>
            <person name="Xiao X.J."/>
            <person name="Lin M."/>
            <person name="Wu X.Y."/>
            <person name="Wu W.L."/>
            <person name="Chen Y.Y."/>
            <person name="Chang S.B."/>
            <person name="Sakamoto S."/>
            <person name="Ohme-Takagi M."/>
            <person name="Yagi M."/>
            <person name="Zeng S.J."/>
            <person name="Shen C.Y."/>
            <person name="Yeh C.M."/>
            <person name="Luo Y.B."/>
            <person name="Tsai W.C."/>
            <person name="Van de Peer Y."/>
            <person name="Liu Z.J."/>
        </authorList>
    </citation>
    <scope>NUCLEOTIDE SEQUENCE [LARGE SCALE GENOMIC DNA]</scope>
    <source>
        <tissue evidence="1">The whole plant</tissue>
    </source>
</reference>
<organism evidence="1 2">
    <name type="scientific">Dendrobium catenatum</name>
    <dbReference type="NCBI Taxonomy" id="906689"/>
    <lineage>
        <taxon>Eukaryota</taxon>
        <taxon>Viridiplantae</taxon>
        <taxon>Streptophyta</taxon>
        <taxon>Embryophyta</taxon>
        <taxon>Tracheophyta</taxon>
        <taxon>Spermatophyta</taxon>
        <taxon>Magnoliopsida</taxon>
        <taxon>Liliopsida</taxon>
        <taxon>Asparagales</taxon>
        <taxon>Orchidaceae</taxon>
        <taxon>Epidendroideae</taxon>
        <taxon>Malaxideae</taxon>
        <taxon>Dendrobiinae</taxon>
        <taxon>Dendrobium</taxon>
    </lineage>
</organism>
<dbReference type="EMBL" id="KZ502668">
    <property type="protein sequence ID" value="PKU74881.1"/>
    <property type="molecule type" value="Genomic_DNA"/>
</dbReference>
<dbReference type="PANTHER" id="PTHR47718:SF17">
    <property type="entry name" value="PROTEIN FAR1-RELATED SEQUENCE 5-LIKE"/>
    <property type="match status" value="1"/>
</dbReference>
<dbReference type="AlphaFoldDB" id="A0A2I0WGV3"/>
<gene>
    <name evidence="1" type="primary">FRS5</name>
    <name evidence="1" type="ORF">MA16_Dca005072</name>
</gene>
<evidence type="ECO:0000313" key="2">
    <source>
        <dbReference type="Proteomes" id="UP000233837"/>
    </source>
</evidence>
<sequence>MVRFSVSQDGVWAVNKFVKNHNHELARPDDQHLLRSSRSISDDNAAVLKFMSEAGIKTVDAFTYLSDEVGGVDNLGFTKRAAYNYIQKERIAKIDTGDTNSLIKLFKERAIDDNMFAWDVETDEDGCLLNFF</sequence>
<evidence type="ECO:0000313" key="1">
    <source>
        <dbReference type="EMBL" id="PKU74881.1"/>
    </source>
</evidence>
<reference evidence="1 2" key="1">
    <citation type="journal article" date="2016" name="Sci. Rep.">
        <title>The Dendrobium catenatum Lindl. genome sequence provides insights into polysaccharide synthase, floral development and adaptive evolution.</title>
        <authorList>
            <person name="Zhang G.Q."/>
            <person name="Xu Q."/>
            <person name="Bian C."/>
            <person name="Tsai W.C."/>
            <person name="Yeh C.M."/>
            <person name="Liu K.W."/>
            <person name="Yoshida K."/>
            <person name="Zhang L.S."/>
            <person name="Chang S.B."/>
            <person name="Chen F."/>
            <person name="Shi Y."/>
            <person name="Su Y.Y."/>
            <person name="Zhang Y.Q."/>
            <person name="Chen L.J."/>
            <person name="Yin Y."/>
            <person name="Lin M."/>
            <person name="Huang H."/>
            <person name="Deng H."/>
            <person name="Wang Z.W."/>
            <person name="Zhu S.L."/>
            <person name="Zhao X."/>
            <person name="Deng C."/>
            <person name="Niu S.C."/>
            <person name="Huang J."/>
            <person name="Wang M."/>
            <person name="Liu G.H."/>
            <person name="Yang H.J."/>
            <person name="Xiao X.J."/>
            <person name="Hsiao Y.Y."/>
            <person name="Wu W.L."/>
            <person name="Chen Y.Y."/>
            <person name="Mitsuda N."/>
            <person name="Ohme-Takagi M."/>
            <person name="Luo Y.B."/>
            <person name="Van de Peer Y."/>
            <person name="Liu Z.J."/>
        </authorList>
    </citation>
    <scope>NUCLEOTIDE SEQUENCE [LARGE SCALE GENOMIC DNA]</scope>
    <source>
        <tissue evidence="1">The whole plant</tissue>
    </source>
</reference>
<proteinExistence type="predicted"/>
<name>A0A2I0WGV3_9ASPA</name>
<accession>A0A2I0WGV3</accession>
<keyword evidence="2" id="KW-1185">Reference proteome</keyword>
<dbReference type="Proteomes" id="UP000233837">
    <property type="component" value="Unassembled WGS sequence"/>
</dbReference>
<dbReference type="PANTHER" id="PTHR47718">
    <property type="entry name" value="OS01G0519700 PROTEIN"/>
    <property type="match status" value="1"/>
</dbReference>
<protein>
    <submittedName>
        <fullName evidence="1">Protein FAR1-RELATED SEQUENCE 5</fullName>
    </submittedName>
</protein>